<dbReference type="OrthoDB" id="2039152at2"/>
<dbReference type="Gene3D" id="2.60.120.10">
    <property type="entry name" value="Jelly Rolls"/>
    <property type="match status" value="1"/>
</dbReference>
<dbReference type="SUPFAM" id="SSF51182">
    <property type="entry name" value="RmlC-like cupins"/>
    <property type="match status" value="1"/>
</dbReference>
<dbReference type="PANTHER" id="PTHR11019:SF199">
    <property type="entry name" value="HTH-TYPE TRANSCRIPTIONAL REGULATOR NIMR"/>
    <property type="match status" value="1"/>
</dbReference>
<keyword evidence="3 8" id="KW-0238">DNA-binding</keyword>
<evidence type="ECO:0000313" key="8">
    <source>
        <dbReference type="EMBL" id="RBO96442.1"/>
    </source>
</evidence>
<name>A0A366E298_9NOCA</name>
<dbReference type="PANTHER" id="PTHR11019">
    <property type="entry name" value="HTH-TYPE TRANSCRIPTIONAL REGULATOR NIMR"/>
    <property type="match status" value="1"/>
</dbReference>
<sequence length="236" mass="24735">MVFGAARLPAGHWFDTHAHPQHQTAWAARGVLAVETARGHWVLPPTRALCIPGGHPHRTGTADGATLSGIFVEPERCPVTLTAPTMLRVGRLLGELFGHLTGTVDPAARARAEAVVFDLLEPVDVIPIGAHRPTDPRALAVADALTADPSDQRTLAEFGGEVAAGSRTLARLFAAETGLGFAQWRTQTRLAASLPLLAAGLPVARIAGRVGYATPSAYVAAFRRAVGVPPGRYFGG</sequence>
<accession>A0A366E298</accession>
<proteinExistence type="predicted"/>
<evidence type="ECO:0000256" key="5">
    <source>
        <dbReference type="ARBA" id="ARBA00074140"/>
    </source>
</evidence>
<dbReference type="Pfam" id="PF12833">
    <property type="entry name" value="HTH_18"/>
    <property type="match status" value="1"/>
</dbReference>
<keyword evidence="4" id="KW-0804">Transcription</keyword>
<protein>
    <recommendedName>
        <fullName evidence="5">HTH-type transcriptional regulator RipA</fullName>
    </recommendedName>
    <alternativeName>
        <fullName evidence="6">Repressor of iron proteins A</fullName>
    </alternativeName>
</protein>
<comment type="caution">
    <text evidence="8">The sequence shown here is derived from an EMBL/GenBank/DDBJ whole genome shotgun (WGS) entry which is preliminary data.</text>
</comment>
<dbReference type="SMART" id="SM00342">
    <property type="entry name" value="HTH_ARAC"/>
    <property type="match status" value="1"/>
</dbReference>
<dbReference type="InterPro" id="IPR018060">
    <property type="entry name" value="HTH_AraC"/>
</dbReference>
<evidence type="ECO:0000256" key="6">
    <source>
        <dbReference type="ARBA" id="ARBA00079449"/>
    </source>
</evidence>
<organism evidence="8 9">
    <name type="scientific">Nocardia puris</name>
    <dbReference type="NCBI Taxonomy" id="208602"/>
    <lineage>
        <taxon>Bacteria</taxon>
        <taxon>Bacillati</taxon>
        <taxon>Actinomycetota</taxon>
        <taxon>Actinomycetes</taxon>
        <taxon>Mycobacteriales</taxon>
        <taxon>Nocardiaceae</taxon>
        <taxon>Nocardia</taxon>
    </lineage>
</organism>
<dbReference type="EMBL" id="QNRE01000001">
    <property type="protein sequence ID" value="RBO96442.1"/>
    <property type="molecule type" value="Genomic_DNA"/>
</dbReference>
<dbReference type="CDD" id="cd06124">
    <property type="entry name" value="cupin_NimR-like_N"/>
    <property type="match status" value="1"/>
</dbReference>
<keyword evidence="9" id="KW-1185">Reference proteome</keyword>
<dbReference type="PROSITE" id="PS01124">
    <property type="entry name" value="HTH_ARAC_FAMILY_2"/>
    <property type="match status" value="1"/>
</dbReference>
<evidence type="ECO:0000256" key="4">
    <source>
        <dbReference type="ARBA" id="ARBA00023163"/>
    </source>
</evidence>
<dbReference type="GO" id="GO:0003700">
    <property type="term" value="F:DNA-binding transcription factor activity"/>
    <property type="evidence" value="ECO:0007669"/>
    <property type="project" value="InterPro"/>
</dbReference>
<keyword evidence="1" id="KW-0678">Repressor</keyword>
<dbReference type="Proteomes" id="UP000252586">
    <property type="component" value="Unassembled WGS sequence"/>
</dbReference>
<feature type="domain" description="HTH araC/xylS-type" evidence="7">
    <location>
        <begin position="139"/>
        <end position="236"/>
    </location>
</feature>
<evidence type="ECO:0000256" key="1">
    <source>
        <dbReference type="ARBA" id="ARBA00022491"/>
    </source>
</evidence>
<dbReference type="STRING" id="1210090.GCA_001613185_01172"/>
<dbReference type="Gene3D" id="1.10.10.60">
    <property type="entry name" value="Homeodomain-like"/>
    <property type="match status" value="1"/>
</dbReference>
<gene>
    <name evidence="8" type="ORF">DFR74_101457</name>
</gene>
<evidence type="ECO:0000256" key="3">
    <source>
        <dbReference type="ARBA" id="ARBA00023125"/>
    </source>
</evidence>
<dbReference type="GO" id="GO:0043565">
    <property type="term" value="F:sequence-specific DNA binding"/>
    <property type="evidence" value="ECO:0007669"/>
    <property type="project" value="InterPro"/>
</dbReference>
<reference evidence="8 9" key="1">
    <citation type="submission" date="2018-06" db="EMBL/GenBank/DDBJ databases">
        <title>Genomic Encyclopedia of Type Strains, Phase IV (KMG-IV): sequencing the most valuable type-strain genomes for metagenomic binning, comparative biology and taxonomic classification.</title>
        <authorList>
            <person name="Goeker M."/>
        </authorList>
    </citation>
    <scope>NUCLEOTIDE SEQUENCE [LARGE SCALE GENOMIC DNA]</scope>
    <source>
        <strain evidence="8 9">DSM 44599</strain>
    </source>
</reference>
<dbReference type="InterPro" id="IPR009057">
    <property type="entry name" value="Homeodomain-like_sf"/>
</dbReference>
<dbReference type="SUPFAM" id="SSF46689">
    <property type="entry name" value="Homeodomain-like"/>
    <property type="match status" value="1"/>
</dbReference>
<dbReference type="InterPro" id="IPR011051">
    <property type="entry name" value="RmlC_Cupin_sf"/>
</dbReference>
<evidence type="ECO:0000313" key="9">
    <source>
        <dbReference type="Proteomes" id="UP000252586"/>
    </source>
</evidence>
<dbReference type="InterPro" id="IPR014710">
    <property type="entry name" value="RmlC-like_jellyroll"/>
</dbReference>
<evidence type="ECO:0000259" key="7">
    <source>
        <dbReference type="PROSITE" id="PS01124"/>
    </source>
</evidence>
<keyword evidence="2" id="KW-0805">Transcription regulation</keyword>
<dbReference type="FunFam" id="1.10.10.60:FF:000132">
    <property type="entry name" value="AraC family transcriptional regulator"/>
    <property type="match status" value="1"/>
</dbReference>
<dbReference type="AlphaFoldDB" id="A0A366E298"/>
<evidence type="ECO:0000256" key="2">
    <source>
        <dbReference type="ARBA" id="ARBA00023015"/>
    </source>
</evidence>